<comment type="caution">
    <text evidence="5">The sequence shown here is derived from an EMBL/GenBank/DDBJ whole genome shotgun (WGS) entry which is preliminary data.</text>
</comment>
<protein>
    <submittedName>
        <fullName evidence="5">HxlR family transcriptional regulator</fullName>
    </submittedName>
</protein>
<evidence type="ECO:0000256" key="1">
    <source>
        <dbReference type="ARBA" id="ARBA00023015"/>
    </source>
</evidence>
<gene>
    <name evidence="5" type="ORF">FB388_7320</name>
</gene>
<dbReference type="PANTHER" id="PTHR33204">
    <property type="entry name" value="TRANSCRIPTIONAL REGULATOR, MARR FAMILY"/>
    <property type="match status" value="1"/>
</dbReference>
<dbReference type="GO" id="GO:0003677">
    <property type="term" value="F:DNA binding"/>
    <property type="evidence" value="ECO:0007669"/>
    <property type="project" value="UniProtKB-KW"/>
</dbReference>
<evidence type="ECO:0000313" key="6">
    <source>
        <dbReference type="Proteomes" id="UP000319818"/>
    </source>
</evidence>
<dbReference type="EMBL" id="VFPH01000003">
    <property type="protein sequence ID" value="TQM35875.1"/>
    <property type="molecule type" value="Genomic_DNA"/>
</dbReference>
<evidence type="ECO:0000259" key="4">
    <source>
        <dbReference type="PROSITE" id="PS51118"/>
    </source>
</evidence>
<dbReference type="Proteomes" id="UP000319818">
    <property type="component" value="Unassembled WGS sequence"/>
</dbReference>
<dbReference type="InterPro" id="IPR002577">
    <property type="entry name" value="HTH_HxlR"/>
</dbReference>
<keyword evidence="3" id="KW-0804">Transcription</keyword>
<dbReference type="Pfam" id="PF01638">
    <property type="entry name" value="HxlR"/>
    <property type="match status" value="1"/>
</dbReference>
<proteinExistence type="predicted"/>
<dbReference type="InterPro" id="IPR036388">
    <property type="entry name" value="WH-like_DNA-bd_sf"/>
</dbReference>
<evidence type="ECO:0000256" key="3">
    <source>
        <dbReference type="ARBA" id="ARBA00023163"/>
    </source>
</evidence>
<dbReference type="PROSITE" id="PS51118">
    <property type="entry name" value="HTH_HXLR"/>
    <property type="match status" value="1"/>
</dbReference>
<sequence length="121" mass="13310">MPEPLDPDMFAGCADHTPLPVRVGDKWTAKILVCLRDGPRRFSELQVPLAPVTPKVLTESLRAMERDGLVTRTAYPGIPQRVEYSLTDLGHSLFAPLAASCAWNAAHGAELRKARDAYAER</sequence>
<keyword evidence="6" id="KW-1185">Reference proteome</keyword>
<feature type="domain" description="HTH hxlR-type" evidence="4">
    <location>
        <begin position="13"/>
        <end position="112"/>
    </location>
</feature>
<dbReference type="RefSeq" id="WP_246122722.1">
    <property type="nucleotide sequence ID" value="NZ_VFPH01000003.1"/>
</dbReference>
<keyword evidence="2" id="KW-0238">DNA-binding</keyword>
<evidence type="ECO:0000313" key="5">
    <source>
        <dbReference type="EMBL" id="TQM35875.1"/>
    </source>
</evidence>
<evidence type="ECO:0000256" key="2">
    <source>
        <dbReference type="ARBA" id="ARBA00023125"/>
    </source>
</evidence>
<reference evidence="5 6" key="1">
    <citation type="submission" date="2019-06" db="EMBL/GenBank/DDBJ databases">
        <title>Sequencing the genomes of 1000 actinobacteria strains.</title>
        <authorList>
            <person name="Klenk H.-P."/>
        </authorList>
    </citation>
    <scope>NUCLEOTIDE SEQUENCE [LARGE SCALE GENOMIC DNA]</scope>
    <source>
        <strain evidence="5 6">DSM 45511</strain>
    </source>
</reference>
<name>A0A543FPU6_9PSEU</name>
<dbReference type="Gene3D" id="1.10.10.10">
    <property type="entry name" value="Winged helix-like DNA-binding domain superfamily/Winged helix DNA-binding domain"/>
    <property type="match status" value="1"/>
</dbReference>
<keyword evidence="1" id="KW-0805">Transcription regulation</keyword>
<organism evidence="5 6">
    <name type="scientific">Pseudonocardia cypriaca</name>
    <dbReference type="NCBI Taxonomy" id="882449"/>
    <lineage>
        <taxon>Bacteria</taxon>
        <taxon>Bacillati</taxon>
        <taxon>Actinomycetota</taxon>
        <taxon>Actinomycetes</taxon>
        <taxon>Pseudonocardiales</taxon>
        <taxon>Pseudonocardiaceae</taxon>
        <taxon>Pseudonocardia</taxon>
    </lineage>
</organism>
<accession>A0A543FPU6</accession>
<dbReference type="AlphaFoldDB" id="A0A543FPU6"/>
<dbReference type="PANTHER" id="PTHR33204:SF39">
    <property type="entry name" value="TRANSCRIPTIONAL REGULATORY PROTEIN"/>
    <property type="match status" value="1"/>
</dbReference>
<dbReference type="InterPro" id="IPR036390">
    <property type="entry name" value="WH_DNA-bd_sf"/>
</dbReference>
<dbReference type="SUPFAM" id="SSF46785">
    <property type="entry name" value="Winged helix' DNA-binding domain"/>
    <property type="match status" value="1"/>
</dbReference>